<name>A0A2S0L303_9FIRM</name>
<dbReference type="RefSeq" id="WP_106056663.1">
    <property type="nucleotide sequence ID" value="NZ_CP027228.1"/>
</dbReference>
<proteinExistence type="predicted"/>
<dbReference type="InterPro" id="IPR027417">
    <property type="entry name" value="P-loop_NTPase"/>
</dbReference>
<gene>
    <name evidence="1" type="ORF">C5Q96_01850</name>
</gene>
<dbReference type="Gene3D" id="3.40.50.300">
    <property type="entry name" value="P-loop containing nucleotide triphosphate hydrolases"/>
    <property type="match status" value="1"/>
</dbReference>
<protein>
    <submittedName>
        <fullName evidence="1">Uncharacterized protein</fullName>
    </submittedName>
</protein>
<dbReference type="AlphaFoldDB" id="A0A2S0L303"/>
<dbReference type="EMBL" id="CP027228">
    <property type="protein sequence ID" value="AVM47666.1"/>
    <property type="molecule type" value="Genomic_DNA"/>
</dbReference>
<dbReference type="KEGG" id="mdv:C5Q96_01850"/>
<evidence type="ECO:0000313" key="2">
    <source>
        <dbReference type="Proteomes" id="UP000237883"/>
    </source>
</evidence>
<reference evidence="2" key="1">
    <citation type="submission" date="2018-02" db="EMBL/GenBank/DDBJ databases">
        <authorList>
            <person name="Holder M.E."/>
            <person name="Ajami N.J."/>
            <person name="Petrosino J.F."/>
        </authorList>
    </citation>
    <scope>NUCLEOTIDE SEQUENCE [LARGE SCALE GENOMIC DNA]</scope>
    <source>
        <strain evidence="2">CCUG 47132</strain>
    </source>
</reference>
<dbReference type="Proteomes" id="UP000237883">
    <property type="component" value="Chromosome"/>
</dbReference>
<keyword evidence="2" id="KW-1185">Reference proteome</keyword>
<dbReference type="OrthoDB" id="2080599at2"/>
<dbReference type="GeneID" id="78390996"/>
<organism evidence="1 2">
    <name type="scientific">Mogibacterium diversum</name>
    <dbReference type="NCBI Taxonomy" id="114527"/>
    <lineage>
        <taxon>Bacteria</taxon>
        <taxon>Bacillati</taxon>
        <taxon>Bacillota</taxon>
        <taxon>Clostridia</taxon>
        <taxon>Peptostreptococcales</taxon>
        <taxon>Anaerovoracaceae</taxon>
        <taxon>Mogibacterium</taxon>
    </lineage>
</organism>
<evidence type="ECO:0000313" key="1">
    <source>
        <dbReference type="EMBL" id="AVM47666.1"/>
    </source>
</evidence>
<sequence length="305" mass="35342">MRFRILLSDKYYLTSFVEMTSKIDKNLLIDLNFNGLLLDDELLITDINVETLSHQYPSLNIQAVCVLSPITGEENLFKGPFKLFKFQPFDDIISKIKICSFSYFGGNSYDISKNHKIAFIFDIDVYSSDFIEQFAKQIVYKYGLNVLIFPLQYLSSINYFENKGFTDSYVFKKLVYLINKHERIPIESFFSLDNLGFYYFKSSLALNPIAKMDDSSFEMLIKYICGHFFDVICFDIGRCLNERNIKLLHQMDKVILLSRNCKPDESFSSIISELSINNLSYINHDSDGTTLEITISELIDTVLNS</sequence>
<accession>A0A2S0L303</accession>